<keyword evidence="4" id="KW-1185">Reference proteome</keyword>
<feature type="region of interest" description="Disordered" evidence="1">
    <location>
        <begin position="26"/>
        <end position="87"/>
    </location>
</feature>
<feature type="signal peptide" evidence="2">
    <location>
        <begin position="1"/>
        <end position="17"/>
    </location>
</feature>
<gene>
    <name evidence="3" type="ORF">CYNAS_LOCUS18014</name>
</gene>
<name>A0AA36H8E6_CYLNA</name>
<feature type="compositionally biased region" description="Basic residues" evidence="1">
    <location>
        <begin position="223"/>
        <end position="244"/>
    </location>
</feature>
<sequence length="337" mass="38675">MKVAIAVLLLTYCQVRGDVMRRNERLESADNANGRSTGVSRNASADVERESEVVVDSRKGLVETVSEREKRSDEKMHLQRHTGMHDLKRDVRSNKFEAFDGDDEEDVDEGIQDRKRKRLFEFDDYDEDDEDDKEYYENEALNGRIHNLFVVFDFSKKDAEAKAALISMLQKLVEGGDRIEEINVDDDASSDAFAQSPDMVGIGKPFNYEDNEDYAEEEEVRARGRKTQSSKTRQSRRRMSKKKEGKQITQSLCRKKNKRIIAKREISGLCHKKHKRMIAKLEISGCKGAVEFSEMICADYNACISKNGNNCEALICPKFKSVSKRESCYNQLFDCDN</sequence>
<evidence type="ECO:0000256" key="2">
    <source>
        <dbReference type="SAM" id="SignalP"/>
    </source>
</evidence>
<feature type="compositionally biased region" description="Polar residues" evidence="1">
    <location>
        <begin position="30"/>
        <end position="42"/>
    </location>
</feature>
<accession>A0AA36H8E6</accession>
<dbReference type="AlphaFoldDB" id="A0AA36H8E6"/>
<dbReference type="Proteomes" id="UP001176961">
    <property type="component" value="Unassembled WGS sequence"/>
</dbReference>
<reference evidence="3" key="1">
    <citation type="submission" date="2023-07" db="EMBL/GenBank/DDBJ databases">
        <authorList>
            <consortium name="CYATHOMIX"/>
        </authorList>
    </citation>
    <scope>NUCLEOTIDE SEQUENCE</scope>
    <source>
        <strain evidence="3">N/A</strain>
    </source>
</reference>
<feature type="chain" id="PRO_5041421521" evidence="2">
    <location>
        <begin position="18"/>
        <end position="337"/>
    </location>
</feature>
<evidence type="ECO:0000313" key="4">
    <source>
        <dbReference type="Proteomes" id="UP001176961"/>
    </source>
</evidence>
<feature type="compositionally biased region" description="Acidic residues" evidence="1">
    <location>
        <begin position="209"/>
        <end position="219"/>
    </location>
</feature>
<keyword evidence="2" id="KW-0732">Signal</keyword>
<feature type="compositionally biased region" description="Basic and acidic residues" evidence="1">
    <location>
        <begin position="46"/>
        <end position="87"/>
    </location>
</feature>
<feature type="region of interest" description="Disordered" evidence="1">
    <location>
        <begin position="186"/>
        <end position="251"/>
    </location>
</feature>
<evidence type="ECO:0000313" key="3">
    <source>
        <dbReference type="EMBL" id="CAJ0606031.1"/>
    </source>
</evidence>
<comment type="caution">
    <text evidence="3">The sequence shown here is derived from an EMBL/GenBank/DDBJ whole genome shotgun (WGS) entry which is preliminary data.</text>
</comment>
<proteinExistence type="predicted"/>
<protein>
    <submittedName>
        <fullName evidence="3">Uncharacterized protein</fullName>
    </submittedName>
</protein>
<evidence type="ECO:0000256" key="1">
    <source>
        <dbReference type="SAM" id="MobiDB-lite"/>
    </source>
</evidence>
<organism evidence="3 4">
    <name type="scientific">Cylicocyclus nassatus</name>
    <name type="common">Nematode worm</name>
    <dbReference type="NCBI Taxonomy" id="53992"/>
    <lineage>
        <taxon>Eukaryota</taxon>
        <taxon>Metazoa</taxon>
        <taxon>Ecdysozoa</taxon>
        <taxon>Nematoda</taxon>
        <taxon>Chromadorea</taxon>
        <taxon>Rhabditida</taxon>
        <taxon>Rhabditina</taxon>
        <taxon>Rhabditomorpha</taxon>
        <taxon>Strongyloidea</taxon>
        <taxon>Strongylidae</taxon>
        <taxon>Cylicocyclus</taxon>
    </lineage>
</organism>
<dbReference type="EMBL" id="CATQJL010000316">
    <property type="protein sequence ID" value="CAJ0606031.1"/>
    <property type="molecule type" value="Genomic_DNA"/>
</dbReference>